<protein>
    <submittedName>
        <fullName evidence="7">FAD-dependent oxidoreductase</fullName>
    </submittedName>
</protein>
<dbReference type="InterPro" id="IPR000447">
    <property type="entry name" value="G3P_DH_FAD-dep"/>
</dbReference>
<keyword evidence="5" id="KW-0560">Oxidoreductase</keyword>
<evidence type="ECO:0000259" key="6">
    <source>
        <dbReference type="Pfam" id="PF01266"/>
    </source>
</evidence>
<feature type="domain" description="FAD dependent oxidoreductase" evidence="6">
    <location>
        <begin position="6"/>
        <end position="327"/>
    </location>
</feature>
<evidence type="ECO:0000313" key="7">
    <source>
        <dbReference type="EMBL" id="NIR75023.1"/>
    </source>
</evidence>
<dbReference type="Proteomes" id="UP000702544">
    <property type="component" value="Unassembled WGS sequence"/>
</dbReference>
<proteinExistence type="inferred from homology"/>
<organism evidence="7 8">
    <name type="scientific">Candidatus Kutchimonas denitrificans</name>
    <dbReference type="NCBI Taxonomy" id="3056748"/>
    <lineage>
        <taxon>Bacteria</taxon>
        <taxon>Pseudomonadati</taxon>
        <taxon>Gemmatimonadota</taxon>
        <taxon>Gemmatimonadia</taxon>
        <taxon>Candidatus Palauibacterales</taxon>
        <taxon>Candidatus Palauibacteraceae</taxon>
        <taxon>Candidatus Kutchimonas</taxon>
    </lineage>
</organism>
<dbReference type="PROSITE" id="PS00978">
    <property type="entry name" value="FAD_G3PDH_2"/>
    <property type="match status" value="1"/>
</dbReference>
<evidence type="ECO:0000256" key="5">
    <source>
        <dbReference type="ARBA" id="ARBA00023002"/>
    </source>
</evidence>
<dbReference type="InterPro" id="IPR006076">
    <property type="entry name" value="FAD-dep_OxRdtase"/>
</dbReference>
<dbReference type="AlphaFoldDB" id="A0AAE4Z7H1"/>
<comment type="cofactor">
    <cofactor evidence="1">
        <name>FAD</name>
        <dbReference type="ChEBI" id="CHEBI:57692"/>
    </cofactor>
</comment>
<comment type="caution">
    <text evidence="7">The sequence shown here is derived from an EMBL/GenBank/DDBJ whole genome shotgun (WGS) entry which is preliminary data.</text>
</comment>
<dbReference type="InterPro" id="IPR036188">
    <property type="entry name" value="FAD/NAD-bd_sf"/>
</dbReference>
<evidence type="ECO:0000256" key="4">
    <source>
        <dbReference type="ARBA" id="ARBA00022827"/>
    </source>
</evidence>
<dbReference type="PANTHER" id="PTHR11985">
    <property type="entry name" value="GLYCEROL-3-PHOSPHATE DEHYDROGENASE"/>
    <property type="match status" value="1"/>
</dbReference>
<gene>
    <name evidence="7" type="ORF">GWO12_07900</name>
</gene>
<dbReference type="GO" id="GO:0046168">
    <property type="term" value="P:glycerol-3-phosphate catabolic process"/>
    <property type="evidence" value="ECO:0007669"/>
    <property type="project" value="TreeGrafter"/>
</dbReference>
<dbReference type="PANTHER" id="PTHR11985:SF15">
    <property type="entry name" value="GLYCEROL-3-PHOSPHATE DEHYDROGENASE, MITOCHONDRIAL"/>
    <property type="match status" value="1"/>
</dbReference>
<sequence>MTDARDVVVVGGGINGVGVAQAAAAAGHSVRLLEKQALAAGTSSKSSKLIHGGLRYLESYEFSLVHESLDERARLLRLAPDLVCLERFHIPIYSDTRRRPWLVRIGLSLYALLGGLRKEVRFTSLPRSRWDELDGLVTDDLDAVFQYHDAQTDDAALTAAVMNSAVDLGAELAMPAELTGAELTDGGCLVHYVENGAERSCEARVLVNAAGPWVNRVLGRIQPAPPKEQIDLVQGSHLVVRGQVERGIYYVESPRDGRAIFVMPWKGATMVGTTETKFRGDPDEVEPLDAEKNYLIRVLGRYFPRYAADAPDAVIDAFAGLRVLPAGPGHAFHRTREVILHPDREKKEGPPRVLTIYGGKLTSYRATAEKVMERIAAGLPDREAAADTKELRLRAP</sequence>
<keyword evidence="4" id="KW-0274">FAD</keyword>
<dbReference type="GO" id="GO:0004368">
    <property type="term" value="F:glycerol-3-phosphate dehydrogenase (quinone) activity"/>
    <property type="evidence" value="ECO:0007669"/>
    <property type="project" value="InterPro"/>
</dbReference>
<accession>A0AAE4Z7H1</accession>
<comment type="similarity">
    <text evidence="2">Belongs to the FAD-dependent glycerol-3-phosphate dehydrogenase family.</text>
</comment>
<reference evidence="7 8" key="1">
    <citation type="submission" date="2020-01" db="EMBL/GenBank/DDBJ databases">
        <title>Genomes assembled from Gulf of Kutch pelagic sediment metagenomes.</title>
        <authorList>
            <person name="Chandrashekar M."/>
            <person name="Mahajan M.S."/>
            <person name="Dave K.J."/>
            <person name="Vatsa P."/>
            <person name="Nathani N.M."/>
        </authorList>
    </citation>
    <scope>NUCLEOTIDE SEQUENCE [LARGE SCALE GENOMIC DNA]</scope>
    <source>
        <strain evidence="7">KS3-K002</strain>
    </source>
</reference>
<dbReference type="Gene3D" id="3.30.9.10">
    <property type="entry name" value="D-Amino Acid Oxidase, subunit A, domain 2"/>
    <property type="match status" value="1"/>
</dbReference>
<dbReference type="EMBL" id="JAACAK010000051">
    <property type="protein sequence ID" value="NIR75023.1"/>
    <property type="molecule type" value="Genomic_DNA"/>
</dbReference>
<name>A0AAE4Z7H1_9BACT</name>
<dbReference type="PRINTS" id="PR01001">
    <property type="entry name" value="FADG3PDH"/>
</dbReference>
<evidence type="ECO:0000256" key="2">
    <source>
        <dbReference type="ARBA" id="ARBA00007330"/>
    </source>
</evidence>
<evidence type="ECO:0000256" key="3">
    <source>
        <dbReference type="ARBA" id="ARBA00022630"/>
    </source>
</evidence>
<evidence type="ECO:0000313" key="8">
    <source>
        <dbReference type="Proteomes" id="UP000702544"/>
    </source>
</evidence>
<keyword evidence="3" id="KW-0285">Flavoprotein</keyword>
<evidence type="ECO:0000256" key="1">
    <source>
        <dbReference type="ARBA" id="ARBA00001974"/>
    </source>
</evidence>
<dbReference type="SUPFAM" id="SSF51905">
    <property type="entry name" value="FAD/NAD(P)-binding domain"/>
    <property type="match status" value="1"/>
</dbReference>
<dbReference type="Pfam" id="PF01266">
    <property type="entry name" value="DAO"/>
    <property type="match status" value="1"/>
</dbReference>
<dbReference type="Gene3D" id="3.50.50.60">
    <property type="entry name" value="FAD/NAD(P)-binding domain"/>
    <property type="match status" value="1"/>
</dbReference>